<feature type="domain" description="Integrase catalytic" evidence="1">
    <location>
        <begin position="7"/>
        <end position="32"/>
    </location>
</feature>
<dbReference type="InterPro" id="IPR001584">
    <property type="entry name" value="Integrase_cat-core"/>
</dbReference>
<name>A0ABS5SZ55_9GAMM</name>
<accession>A0ABS5SZ55</accession>
<dbReference type="Proteomes" id="UP000790096">
    <property type="component" value="Unassembled WGS sequence"/>
</dbReference>
<evidence type="ECO:0000313" key="3">
    <source>
        <dbReference type="Proteomes" id="UP000790096"/>
    </source>
</evidence>
<organism evidence="2 3">
    <name type="scientific">Rosenbergiella gaditana</name>
    <dbReference type="NCBI Taxonomy" id="2726987"/>
    <lineage>
        <taxon>Bacteria</taxon>
        <taxon>Pseudomonadati</taxon>
        <taxon>Pseudomonadota</taxon>
        <taxon>Gammaproteobacteria</taxon>
        <taxon>Enterobacterales</taxon>
        <taxon>Erwiniaceae</taxon>
        <taxon>Rosenbergiella</taxon>
    </lineage>
</organism>
<dbReference type="Pfam" id="PF13333">
    <property type="entry name" value="rve_2"/>
    <property type="match status" value="1"/>
</dbReference>
<proteinExistence type="predicted"/>
<sequence length="35" mass="4102">MKLAKSVFYYNTKRIKAKLKSLTPVEYRNQALQAV</sequence>
<protein>
    <submittedName>
        <fullName evidence="2">IS3 family transposase</fullName>
    </submittedName>
</protein>
<evidence type="ECO:0000259" key="1">
    <source>
        <dbReference type="Pfam" id="PF13333"/>
    </source>
</evidence>
<keyword evidence="3" id="KW-1185">Reference proteome</keyword>
<reference evidence="2 3" key="1">
    <citation type="submission" date="2020-04" db="EMBL/GenBank/DDBJ databases">
        <title>Genome sequencing of Rosenbergiella species.</title>
        <authorList>
            <person name="Alvarez-Perez S."/>
            <person name="Lievens B."/>
        </authorList>
    </citation>
    <scope>NUCLEOTIDE SEQUENCE [LARGE SCALE GENOMIC DNA]</scope>
    <source>
        <strain evidence="2 3">S61</strain>
    </source>
</reference>
<dbReference type="EMBL" id="JABBFR010000022">
    <property type="protein sequence ID" value="MBT0725393.1"/>
    <property type="molecule type" value="Genomic_DNA"/>
</dbReference>
<evidence type="ECO:0000313" key="2">
    <source>
        <dbReference type="EMBL" id="MBT0725393.1"/>
    </source>
</evidence>
<comment type="caution">
    <text evidence="2">The sequence shown here is derived from an EMBL/GenBank/DDBJ whole genome shotgun (WGS) entry which is preliminary data.</text>
</comment>
<gene>
    <name evidence="2" type="ORF">HH682_13390</name>
</gene>